<feature type="compositionally biased region" description="Polar residues" evidence="1">
    <location>
        <begin position="90"/>
        <end position="102"/>
    </location>
</feature>
<evidence type="ECO:0000256" key="2">
    <source>
        <dbReference type="SAM" id="Phobius"/>
    </source>
</evidence>
<keyword evidence="2" id="KW-0472">Membrane</keyword>
<keyword evidence="2" id="KW-0812">Transmembrane</keyword>
<gene>
    <name evidence="3" type="ORF">A3D62_03310</name>
</gene>
<dbReference type="Proteomes" id="UP000177659">
    <property type="component" value="Unassembled WGS sequence"/>
</dbReference>
<comment type="caution">
    <text evidence="3">The sequence shown here is derived from an EMBL/GenBank/DDBJ whole genome shotgun (WGS) entry which is preliminary data.</text>
</comment>
<dbReference type="EMBL" id="MFLC01000034">
    <property type="protein sequence ID" value="OGG54688.1"/>
    <property type="molecule type" value="Genomic_DNA"/>
</dbReference>
<feature type="transmembrane region" description="Helical" evidence="2">
    <location>
        <begin position="20"/>
        <end position="42"/>
    </location>
</feature>
<proteinExistence type="predicted"/>
<reference evidence="3 4" key="1">
    <citation type="journal article" date="2016" name="Nat. Commun.">
        <title>Thousands of microbial genomes shed light on interconnected biogeochemical processes in an aquifer system.</title>
        <authorList>
            <person name="Anantharaman K."/>
            <person name="Brown C.T."/>
            <person name="Hug L.A."/>
            <person name="Sharon I."/>
            <person name="Castelle C.J."/>
            <person name="Probst A.J."/>
            <person name="Thomas B.C."/>
            <person name="Singh A."/>
            <person name="Wilkins M.J."/>
            <person name="Karaoz U."/>
            <person name="Brodie E.L."/>
            <person name="Williams K.H."/>
            <person name="Hubbard S.S."/>
            <person name="Banfield J.F."/>
        </authorList>
    </citation>
    <scope>NUCLEOTIDE SEQUENCE [LARGE SCALE GENOMIC DNA]</scope>
</reference>
<evidence type="ECO:0000313" key="4">
    <source>
        <dbReference type="Proteomes" id="UP000177659"/>
    </source>
</evidence>
<sequence length="131" mass="14041">MSLLDRIRERPPRERQGIAFGVAGAITLLILVLWGVSFSVSLKKTPSPSRSASDAAPFDSFFSSFEDATATFQEGISTLNEGLKDINQNLETLDQGSTSGESLQHDGAYNDASLESFVTPEDPGASSEEVL</sequence>
<keyword evidence="2" id="KW-1133">Transmembrane helix</keyword>
<accession>A0A1F6CZT7</accession>
<name>A0A1F6CZT7_9BACT</name>
<evidence type="ECO:0000256" key="1">
    <source>
        <dbReference type="SAM" id="MobiDB-lite"/>
    </source>
</evidence>
<protein>
    <submittedName>
        <fullName evidence="3">Uncharacterized protein</fullName>
    </submittedName>
</protein>
<organism evidence="3 4">
    <name type="scientific">Candidatus Kaiserbacteria bacterium RIFCSPHIGHO2_02_FULL_49_11</name>
    <dbReference type="NCBI Taxonomy" id="1798489"/>
    <lineage>
        <taxon>Bacteria</taxon>
        <taxon>Candidatus Kaiseribacteriota</taxon>
    </lineage>
</organism>
<dbReference type="AlphaFoldDB" id="A0A1F6CZT7"/>
<evidence type="ECO:0000313" key="3">
    <source>
        <dbReference type="EMBL" id="OGG54688.1"/>
    </source>
</evidence>
<feature type="region of interest" description="Disordered" evidence="1">
    <location>
        <begin position="90"/>
        <end position="131"/>
    </location>
</feature>